<dbReference type="PRINTS" id="PR00722">
    <property type="entry name" value="CHYMOTRYPSIN"/>
</dbReference>
<evidence type="ECO:0000313" key="3">
    <source>
        <dbReference type="EMBL" id="PIC52318.1"/>
    </source>
</evidence>
<organism evidence="3 4">
    <name type="scientific">Caenorhabditis nigoni</name>
    <dbReference type="NCBI Taxonomy" id="1611254"/>
    <lineage>
        <taxon>Eukaryota</taxon>
        <taxon>Metazoa</taxon>
        <taxon>Ecdysozoa</taxon>
        <taxon>Nematoda</taxon>
        <taxon>Chromadorea</taxon>
        <taxon>Rhabditida</taxon>
        <taxon>Rhabditina</taxon>
        <taxon>Rhabditomorpha</taxon>
        <taxon>Rhabditoidea</taxon>
        <taxon>Rhabditidae</taxon>
        <taxon>Peloderinae</taxon>
        <taxon>Caenorhabditis</taxon>
    </lineage>
</organism>
<keyword evidence="4" id="KW-1185">Reference proteome</keyword>
<reference evidence="4" key="1">
    <citation type="submission" date="2017-10" db="EMBL/GenBank/DDBJ databases">
        <title>Rapid genome shrinkage in a self-fertile nematode reveals novel sperm competition proteins.</title>
        <authorList>
            <person name="Yin D."/>
            <person name="Schwarz E.M."/>
            <person name="Thomas C.G."/>
            <person name="Felde R.L."/>
            <person name="Korf I.F."/>
            <person name="Cutter A.D."/>
            <person name="Schartner C.M."/>
            <person name="Ralston E.J."/>
            <person name="Meyer B.J."/>
            <person name="Haag E.S."/>
        </authorList>
    </citation>
    <scope>NUCLEOTIDE SEQUENCE [LARGE SCALE GENOMIC DNA]</scope>
    <source>
        <strain evidence="4">JU1422</strain>
    </source>
</reference>
<evidence type="ECO:0000313" key="4">
    <source>
        <dbReference type="Proteomes" id="UP000230233"/>
    </source>
</evidence>
<dbReference type="InterPro" id="IPR001314">
    <property type="entry name" value="Peptidase_S1A"/>
</dbReference>
<dbReference type="EMBL" id="PDUG01000001">
    <property type="protein sequence ID" value="PIC52318.1"/>
    <property type="molecule type" value="Genomic_DNA"/>
</dbReference>
<comment type="caution">
    <text evidence="3">The sequence shown here is derived from an EMBL/GenBank/DDBJ whole genome shotgun (WGS) entry which is preliminary data.</text>
</comment>
<feature type="chain" id="PRO_5013647043" description="Peptidase S1 domain-containing protein" evidence="1">
    <location>
        <begin position="19"/>
        <end position="341"/>
    </location>
</feature>
<gene>
    <name evidence="3" type="primary">Cnig_chr_I.g2473</name>
    <name evidence="3" type="ORF">B9Z55_002473</name>
</gene>
<dbReference type="STRING" id="1611254.A0A2G5VKL8"/>
<dbReference type="PROSITE" id="PS50240">
    <property type="entry name" value="TRYPSIN_DOM"/>
    <property type="match status" value="1"/>
</dbReference>
<dbReference type="InterPro" id="IPR001254">
    <property type="entry name" value="Trypsin_dom"/>
</dbReference>
<dbReference type="GO" id="GO:0006508">
    <property type="term" value="P:proteolysis"/>
    <property type="evidence" value="ECO:0007669"/>
    <property type="project" value="InterPro"/>
</dbReference>
<dbReference type="AlphaFoldDB" id="A0A2G5VKL8"/>
<dbReference type="InterPro" id="IPR009003">
    <property type="entry name" value="Peptidase_S1_PA"/>
</dbReference>
<dbReference type="OrthoDB" id="7754674at2759"/>
<evidence type="ECO:0000256" key="1">
    <source>
        <dbReference type="SAM" id="SignalP"/>
    </source>
</evidence>
<dbReference type="PANTHER" id="PTHR22596:SF16">
    <property type="entry name" value="PEPTIDASE S1 DOMAIN-CONTAINING PROTEIN"/>
    <property type="match status" value="1"/>
</dbReference>
<dbReference type="GO" id="GO:0004252">
    <property type="term" value="F:serine-type endopeptidase activity"/>
    <property type="evidence" value="ECO:0007669"/>
    <property type="project" value="InterPro"/>
</dbReference>
<dbReference type="Proteomes" id="UP000230233">
    <property type="component" value="Chromosome I"/>
</dbReference>
<dbReference type="Pfam" id="PF03761">
    <property type="entry name" value="DUF316"/>
    <property type="match status" value="1"/>
</dbReference>
<protein>
    <recommendedName>
        <fullName evidence="2">Peptidase S1 domain-containing protein</fullName>
    </recommendedName>
</protein>
<dbReference type="SMART" id="SM00020">
    <property type="entry name" value="Tryp_SPc"/>
    <property type="match status" value="1"/>
</dbReference>
<dbReference type="InterPro" id="IPR043504">
    <property type="entry name" value="Peptidase_S1_PA_chymotrypsin"/>
</dbReference>
<name>A0A2G5VKL8_9PELO</name>
<accession>A0A2G5VKL8</accession>
<dbReference type="SUPFAM" id="SSF50494">
    <property type="entry name" value="Trypsin-like serine proteases"/>
    <property type="match status" value="1"/>
</dbReference>
<keyword evidence="1" id="KW-0732">Signal</keyword>
<proteinExistence type="predicted"/>
<dbReference type="PANTHER" id="PTHR22596">
    <property type="entry name" value="TRYPSIN-LIKE PROTEASE PROTEIN 6"/>
    <property type="match status" value="1"/>
</dbReference>
<sequence>MQLILLTLIFYLIACFDSRKLTTEENEKRLEHCGITVKPKVFRGKSVKKNEAPWAVMVHTLKSDGSAHCSGTVISPRHILTATHCSANGNKKEWIETDVNFPVKKEECSNGEHLTVTEVTASKVTVLSRNETTIGRAKFLYMLQFCRKILDDPYIYQTPDDFMIVELAEDLEYTSEIQPACFARDINDNALGTDFDFFGYGDNPPAHLPQTPASLAKHRLLYHKAKVAEYTSNGAVLRMESRLFTAKSLNYKTTICSGDSGGGAITKIDGRNTVVGVAMSGSCVKMVRGKDALEIFASAGFYADEVCELTGICTPPRGSAEKESHIEIVMVLIFLYIVYIE</sequence>
<dbReference type="Gene3D" id="2.40.10.10">
    <property type="entry name" value="Trypsin-like serine proteases"/>
    <property type="match status" value="1"/>
</dbReference>
<dbReference type="InterPro" id="IPR018114">
    <property type="entry name" value="TRYPSIN_HIS"/>
</dbReference>
<dbReference type="InterPro" id="IPR005514">
    <property type="entry name" value="DUF316"/>
</dbReference>
<feature type="domain" description="Peptidase S1" evidence="2">
    <location>
        <begin position="41"/>
        <end position="341"/>
    </location>
</feature>
<feature type="signal peptide" evidence="1">
    <location>
        <begin position="1"/>
        <end position="18"/>
    </location>
</feature>
<dbReference type="PROSITE" id="PS00134">
    <property type="entry name" value="TRYPSIN_HIS"/>
    <property type="match status" value="1"/>
</dbReference>
<evidence type="ECO:0000259" key="2">
    <source>
        <dbReference type="PROSITE" id="PS50240"/>
    </source>
</evidence>